<keyword evidence="3" id="KW-1185">Reference proteome</keyword>
<sequence length="175" mass="20180">MEEITLIVPTMAYEQQIKEYRNEFLANKDSMDGTSFLREYEHVPEWLAFIEQNSHEETVTEGLVQATELLAVRSSDDKLIGMIDIRHSLNDYLLKFGGHIGYSVRRSEWNQGYAKEMLRLALDVCRTIDLKQVLVTCNKTNIASAKVILFNGGKQENETLDESDGEIVQRYWITL</sequence>
<accession>A0ABS4CLM9</accession>
<dbReference type="RefSeq" id="WP_209557827.1">
    <property type="nucleotide sequence ID" value="NZ_JAEDXU010000006.1"/>
</dbReference>
<dbReference type="InterPro" id="IPR016181">
    <property type="entry name" value="Acyl_CoA_acyltransferase"/>
</dbReference>
<reference evidence="2 3" key="1">
    <citation type="submission" date="2020-12" db="EMBL/GenBank/DDBJ databases">
        <title>Vagococcus allomyrinae sp. nov. and Enterococcus lavae sp. nov., isolated from the larvae of Allomyrina dichotoma.</title>
        <authorList>
            <person name="Lee S.D."/>
        </authorList>
    </citation>
    <scope>NUCLEOTIDE SEQUENCE [LARGE SCALE GENOMIC DNA]</scope>
    <source>
        <strain evidence="2 3">BWM-S5</strain>
    </source>
</reference>
<dbReference type="PANTHER" id="PTHR39173:SF1">
    <property type="entry name" value="ACETYLTRANSFERASE"/>
    <property type="match status" value="1"/>
</dbReference>
<dbReference type="Gene3D" id="3.40.630.30">
    <property type="match status" value="1"/>
</dbReference>
<dbReference type="Pfam" id="PF13302">
    <property type="entry name" value="Acetyltransf_3"/>
    <property type="match status" value="1"/>
</dbReference>
<dbReference type="SUPFAM" id="SSF55729">
    <property type="entry name" value="Acyl-CoA N-acyltransferases (Nat)"/>
    <property type="match status" value="1"/>
</dbReference>
<dbReference type="InterPro" id="IPR000182">
    <property type="entry name" value="GNAT_dom"/>
</dbReference>
<gene>
    <name evidence="2" type="ORF">I6N96_12215</name>
</gene>
<dbReference type="PANTHER" id="PTHR39173">
    <property type="entry name" value="ACETYLTRANSFERASE"/>
    <property type="match status" value="1"/>
</dbReference>
<evidence type="ECO:0000313" key="2">
    <source>
        <dbReference type="EMBL" id="MBP1047036.1"/>
    </source>
</evidence>
<dbReference type="PROSITE" id="PS51186">
    <property type="entry name" value="GNAT"/>
    <property type="match status" value="1"/>
</dbReference>
<evidence type="ECO:0000313" key="3">
    <source>
        <dbReference type="Proteomes" id="UP000673375"/>
    </source>
</evidence>
<evidence type="ECO:0000259" key="1">
    <source>
        <dbReference type="PROSITE" id="PS51186"/>
    </source>
</evidence>
<protein>
    <submittedName>
        <fullName evidence="2">GNAT family N-acetyltransferase</fullName>
    </submittedName>
</protein>
<comment type="caution">
    <text evidence="2">The sequence shown here is derived from an EMBL/GenBank/DDBJ whole genome shotgun (WGS) entry which is preliminary data.</text>
</comment>
<dbReference type="Proteomes" id="UP000673375">
    <property type="component" value="Unassembled WGS sequence"/>
</dbReference>
<name>A0ABS4CLM9_9ENTE</name>
<proteinExistence type="predicted"/>
<dbReference type="EMBL" id="JAEDXU010000006">
    <property type="protein sequence ID" value="MBP1047036.1"/>
    <property type="molecule type" value="Genomic_DNA"/>
</dbReference>
<organism evidence="2 3">
    <name type="scientific">Enterococcus larvae</name>
    <dbReference type="NCBI Taxonomy" id="2794352"/>
    <lineage>
        <taxon>Bacteria</taxon>
        <taxon>Bacillati</taxon>
        <taxon>Bacillota</taxon>
        <taxon>Bacilli</taxon>
        <taxon>Lactobacillales</taxon>
        <taxon>Enterococcaceae</taxon>
        <taxon>Enterococcus</taxon>
    </lineage>
</organism>
<feature type="domain" description="N-acetyltransferase" evidence="1">
    <location>
        <begin position="4"/>
        <end position="175"/>
    </location>
</feature>